<dbReference type="Proteomes" id="UP000175989">
    <property type="component" value="Unassembled WGS sequence"/>
</dbReference>
<keyword evidence="2 7" id="KW-0326">Glycosidase</keyword>
<dbReference type="InterPro" id="IPR029483">
    <property type="entry name" value="GH97_C"/>
</dbReference>
<dbReference type="Pfam" id="PF14508">
    <property type="entry name" value="GH97_N"/>
    <property type="match status" value="1"/>
</dbReference>
<dbReference type="GO" id="GO:0004557">
    <property type="term" value="F:alpha-galactosidase activity"/>
    <property type="evidence" value="ECO:0007669"/>
    <property type="project" value="UniProtKB-EC"/>
</dbReference>
<sequence>MVKNFISALAVGVMAAPGAMALSPTSDTNLTVLASPDRHITVSVIARTGKPLMYTVARDGKPVLLPSALGLQLQGADLSGALTITNASQDKAITDDYRMAVGKKRDISYRANERTWTVQNAQNQKMDIVFRVSNDGVAFRYVVAEPSLPRKTLVQERTTFAFPAGAKAWLQPMSVAQTGWERTNPSYEEHYRMDIAVGTTSPSPAGWVFPALYQSGETWVALSEAGMDGSYQASRLAADSRDGVYRIGNPMPAEAYGGKGLLADVAGTLTTPWRLIALGSLATVTNSTLGTDLAAPAIKFDAQLVKPGHASWSWALLKDDGTVYDVQKKFIDYAADMHWDYTLIDADWDQKIGYEKVKQLADYAATKNVGLLLWYNSSGPWNGTKYSPKGKLLTHEQRVAEFKRIRAMGIKGVKIDFFNGDSQAMMAYYVDILNDAAAAGLLVNFHGSTLPRGWHRTWPNLMTMESVKGFEFTSFEQKDEDAMPTHVAMLPFTRNLFDPMDFTPMVFGDIPNIKRTSSNGFELATSVLMVSGIQHFAERPEGMATAPAYVKDFLRELPRSWDDSRYVDGYPGKYAVIARRAGDTWYIAGINATGEDKTLTLDLSFAGSGAARIISDGEAVTGNPASFSQRSIDAGEKAVVTIKPHGGFVITKKQ</sequence>
<dbReference type="InterPro" id="IPR019563">
    <property type="entry name" value="GH97_catalytic"/>
</dbReference>
<evidence type="ECO:0000313" key="7">
    <source>
        <dbReference type="EMBL" id="OFA03843.1"/>
    </source>
</evidence>
<dbReference type="PANTHER" id="PTHR35803:SF2">
    <property type="entry name" value="RETAINING ALPHA-GALACTOSIDASE"/>
    <property type="match status" value="1"/>
</dbReference>
<dbReference type="Gene3D" id="3.20.20.70">
    <property type="entry name" value="Aldolase class I"/>
    <property type="match status" value="1"/>
</dbReference>
<dbReference type="InterPro" id="IPR013785">
    <property type="entry name" value="Aldolase_TIM"/>
</dbReference>
<evidence type="ECO:0000259" key="5">
    <source>
        <dbReference type="Pfam" id="PF14508"/>
    </source>
</evidence>
<dbReference type="Gene3D" id="2.60.40.1180">
    <property type="entry name" value="Golgi alpha-mannosidase II"/>
    <property type="match status" value="1"/>
</dbReference>
<dbReference type="EMBL" id="LROM01000071">
    <property type="protein sequence ID" value="OFA03843.1"/>
    <property type="molecule type" value="Genomic_DNA"/>
</dbReference>
<dbReference type="SUPFAM" id="SSF51445">
    <property type="entry name" value="(Trans)glycosidases"/>
    <property type="match status" value="1"/>
</dbReference>
<feature type="chain" id="PRO_5009207776" evidence="3">
    <location>
        <begin position="22"/>
        <end position="654"/>
    </location>
</feature>
<proteinExistence type="predicted"/>
<dbReference type="Gene3D" id="2.70.98.10">
    <property type="match status" value="1"/>
</dbReference>
<dbReference type="InterPro" id="IPR013780">
    <property type="entry name" value="Glyco_hydro_b"/>
</dbReference>
<dbReference type="InterPro" id="IPR014718">
    <property type="entry name" value="GH-type_carb-bd"/>
</dbReference>
<dbReference type="PATRIC" id="fig|762836.4.peg.1730"/>
<evidence type="ECO:0000259" key="4">
    <source>
        <dbReference type="Pfam" id="PF10566"/>
    </source>
</evidence>
<comment type="caution">
    <text evidence="7">The sequence shown here is derived from an EMBL/GenBank/DDBJ whole genome shotgun (WGS) entry which is preliminary data.</text>
</comment>
<dbReference type="RefSeq" id="WP_070247370.1">
    <property type="nucleotide sequence ID" value="NZ_LROM01000071.1"/>
</dbReference>
<evidence type="ECO:0000256" key="3">
    <source>
        <dbReference type="SAM" id="SignalP"/>
    </source>
</evidence>
<feature type="domain" description="Glycosyl-hydrolase 97 N-terminal" evidence="5">
    <location>
        <begin position="33"/>
        <end position="296"/>
    </location>
</feature>
<feature type="signal peptide" evidence="3">
    <location>
        <begin position="1"/>
        <end position="21"/>
    </location>
</feature>
<evidence type="ECO:0000256" key="1">
    <source>
        <dbReference type="ARBA" id="ARBA00022801"/>
    </source>
</evidence>
<evidence type="ECO:0000259" key="6">
    <source>
        <dbReference type="Pfam" id="PF14509"/>
    </source>
</evidence>
<dbReference type="InterPro" id="IPR029486">
    <property type="entry name" value="GH97_N"/>
</dbReference>
<protein>
    <submittedName>
        <fullName evidence="7">Retaining alpha-galactosidase</fullName>
        <ecNumber evidence="7">3.2.1.22</ecNumber>
    </submittedName>
</protein>
<dbReference type="AlphaFoldDB" id="A0A1E7WVV1"/>
<reference evidence="8" key="1">
    <citation type="journal article" date="2016" name="Front. Microbiol.">
        <title>Molecular Keys to the Janthinobacterium and Duganella spp. Interaction with the Plant Pathogen Fusarium graminearum.</title>
        <authorList>
            <person name="Haack F.S."/>
            <person name="Poehlein A."/>
            <person name="Kroger C."/>
            <person name="Voigt C.A."/>
            <person name="Piepenbring M."/>
            <person name="Bode H.B."/>
            <person name="Daniel R."/>
            <person name="Schafer W."/>
            <person name="Streit W.R."/>
        </authorList>
    </citation>
    <scope>NUCLEOTIDE SEQUENCE [LARGE SCALE GENOMIC DNA]</scope>
    <source>
        <strain evidence="8">T54</strain>
    </source>
</reference>
<evidence type="ECO:0000256" key="2">
    <source>
        <dbReference type="ARBA" id="ARBA00023295"/>
    </source>
</evidence>
<dbReference type="OrthoDB" id="57532at2"/>
<keyword evidence="3" id="KW-0732">Signal</keyword>
<feature type="domain" description="Glycosyl-hydrolase 97 catalytic" evidence="4">
    <location>
        <begin position="314"/>
        <end position="467"/>
    </location>
</feature>
<dbReference type="GO" id="GO:0030246">
    <property type="term" value="F:carbohydrate binding"/>
    <property type="evidence" value="ECO:0007669"/>
    <property type="project" value="InterPro"/>
</dbReference>
<dbReference type="InterPro" id="IPR017853">
    <property type="entry name" value="GH"/>
</dbReference>
<gene>
    <name evidence="7" type="ORF">DUPY_16580</name>
</gene>
<dbReference type="EC" id="3.2.1.22" evidence="7"/>
<dbReference type="Pfam" id="PF14509">
    <property type="entry name" value="GH97_C"/>
    <property type="match status" value="1"/>
</dbReference>
<evidence type="ECO:0000313" key="8">
    <source>
        <dbReference type="Proteomes" id="UP000175989"/>
    </source>
</evidence>
<feature type="domain" description="Glycosyl-hydrolase 97 C-terminal oligomerisation" evidence="6">
    <location>
        <begin position="560"/>
        <end position="650"/>
    </location>
</feature>
<keyword evidence="1 7" id="KW-0378">Hydrolase</keyword>
<dbReference type="InterPro" id="IPR052720">
    <property type="entry name" value="Glycosyl_hydrolase_97"/>
</dbReference>
<name>A0A1E7WVV1_9BURK</name>
<accession>A0A1E7WVV1</accession>
<keyword evidence="8" id="KW-1185">Reference proteome</keyword>
<organism evidence="7 8">
    <name type="scientific">Duganella phyllosphaerae</name>
    <dbReference type="NCBI Taxonomy" id="762836"/>
    <lineage>
        <taxon>Bacteria</taxon>
        <taxon>Pseudomonadati</taxon>
        <taxon>Pseudomonadota</taxon>
        <taxon>Betaproteobacteria</taxon>
        <taxon>Burkholderiales</taxon>
        <taxon>Oxalobacteraceae</taxon>
        <taxon>Telluria group</taxon>
        <taxon>Duganella</taxon>
    </lineage>
</organism>
<dbReference type="Pfam" id="PF10566">
    <property type="entry name" value="Glyco_hydro_97"/>
    <property type="match status" value="1"/>
</dbReference>
<dbReference type="PANTHER" id="PTHR35803">
    <property type="entry name" value="GLUCAN 1,4-ALPHA-GLUCOSIDASE SUSB-RELATED"/>
    <property type="match status" value="1"/>
</dbReference>